<evidence type="ECO:0000313" key="11">
    <source>
        <dbReference type="Proteomes" id="UP000189670"/>
    </source>
</evidence>
<organism evidence="10 11">
    <name type="scientific">Candidatus Magnetoglobus multicellularis str. Araruama</name>
    <dbReference type="NCBI Taxonomy" id="890399"/>
    <lineage>
        <taxon>Bacteria</taxon>
        <taxon>Pseudomonadati</taxon>
        <taxon>Thermodesulfobacteriota</taxon>
        <taxon>Desulfobacteria</taxon>
        <taxon>Desulfobacterales</taxon>
        <taxon>Desulfobacteraceae</taxon>
        <taxon>Candidatus Magnetoglobus</taxon>
    </lineage>
</organism>
<dbReference type="Gene3D" id="1.25.40.10">
    <property type="entry name" value="Tetratricopeptide repeat domain"/>
    <property type="match status" value="1"/>
</dbReference>
<feature type="domain" description="O-GlcNAc transferase C-terminal" evidence="9">
    <location>
        <begin position="161"/>
        <end position="316"/>
    </location>
</feature>
<evidence type="ECO:0000256" key="6">
    <source>
        <dbReference type="ARBA" id="ARBA00022737"/>
    </source>
</evidence>
<evidence type="ECO:0000256" key="3">
    <source>
        <dbReference type="ARBA" id="ARBA00011970"/>
    </source>
</evidence>
<name>A0A1V1PAX9_9BACT</name>
<reference evidence="11" key="1">
    <citation type="submission" date="2012-11" db="EMBL/GenBank/DDBJ databases">
        <authorList>
            <person name="Lucero-Rivera Y.E."/>
            <person name="Tovar-Ramirez D."/>
        </authorList>
    </citation>
    <scope>NUCLEOTIDE SEQUENCE [LARGE SCALE GENOMIC DNA]</scope>
    <source>
        <strain evidence="11">Araruama</strain>
    </source>
</reference>
<protein>
    <recommendedName>
        <fullName evidence="3">protein O-GlcNAc transferase</fullName>
        <ecNumber evidence="3">2.4.1.255</ecNumber>
    </recommendedName>
</protein>
<comment type="similarity">
    <text evidence="2">Belongs to the glycosyltransferase 41 family. O-GlcNAc transferase subfamily.</text>
</comment>
<keyword evidence="5" id="KW-0808">Transferase</keyword>
<sequence length="350" mass="40577">MLFSQQPGDIMSVISEVMIEGNKAFQQNNFFKAHDYFTTALERDSKNAIIYSNLGVCCIEMKQWQRAFDLFQIGYELAPNHPAINTNLSQAYRLIGRMPDAVYHVKKVISFSPDSSVAHSNLLLYLNYCPNISSKDLFVYHQQWGDLFPFKPKHQLYYPNYPDPDRPLRVAYISPDFRGHSVGYFIEPALTNYNSREFEIYCYAQIFNPDNTTRIFQQHVHTFRQIQNLNDQTLACQIQKDGIDILIDLAGHTSNSRLRVMTYQPAPIQISYLGYPTTVGLKHVDYRLTDAMIDPEGMSDKWHTEKLVRLDPTFFCFQPLGNRIPVSPLPGLQKKKSVLVDFIIHQRFQK</sequence>
<dbReference type="PANTHER" id="PTHR44835">
    <property type="entry name" value="UDP-N-ACETYLGLUCOSAMINE--PEPTIDE N-ACETYLGLUCOSAMINYLTRANSFERASE SPINDLY-RELATED"/>
    <property type="match status" value="1"/>
</dbReference>
<dbReference type="InterPro" id="IPR029489">
    <property type="entry name" value="OGT/SEC/SPY_C"/>
</dbReference>
<evidence type="ECO:0000256" key="2">
    <source>
        <dbReference type="ARBA" id="ARBA00005386"/>
    </source>
</evidence>
<dbReference type="InterPro" id="IPR011990">
    <property type="entry name" value="TPR-like_helical_dom_sf"/>
</dbReference>
<evidence type="ECO:0000256" key="4">
    <source>
        <dbReference type="ARBA" id="ARBA00022676"/>
    </source>
</evidence>
<dbReference type="Pfam" id="PF13844">
    <property type="entry name" value="Glyco_transf_41"/>
    <property type="match status" value="1"/>
</dbReference>
<keyword evidence="7 8" id="KW-0802">TPR repeat</keyword>
<evidence type="ECO:0000256" key="7">
    <source>
        <dbReference type="ARBA" id="ARBA00022803"/>
    </source>
</evidence>
<keyword evidence="6" id="KW-0677">Repeat</keyword>
<gene>
    <name evidence="10" type="ORF">OMM_02112</name>
</gene>
<dbReference type="EC" id="2.4.1.255" evidence="3"/>
<evidence type="ECO:0000256" key="8">
    <source>
        <dbReference type="PROSITE-ProRule" id="PRU00339"/>
    </source>
</evidence>
<dbReference type="Gene3D" id="3.40.50.11380">
    <property type="match status" value="1"/>
</dbReference>
<dbReference type="PANTHER" id="PTHR44835:SF1">
    <property type="entry name" value="PROTEIN O-GLCNAC TRANSFERASE"/>
    <property type="match status" value="1"/>
</dbReference>
<accession>A0A1V1PAX9</accession>
<comment type="caution">
    <text evidence="10">The sequence shown here is derived from an EMBL/GenBank/DDBJ whole genome shotgun (WGS) entry which is preliminary data.</text>
</comment>
<comment type="pathway">
    <text evidence="1">Protein modification; protein glycosylation.</text>
</comment>
<feature type="repeat" description="TPR" evidence="8">
    <location>
        <begin position="48"/>
        <end position="81"/>
    </location>
</feature>
<keyword evidence="4" id="KW-0328">Glycosyltransferase</keyword>
<dbReference type="InterPro" id="IPR051939">
    <property type="entry name" value="Glycosyltr_41/O-GlcNAc_trsf"/>
</dbReference>
<evidence type="ECO:0000313" key="10">
    <source>
        <dbReference type="EMBL" id="ETR71924.1"/>
    </source>
</evidence>
<dbReference type="PROSITE" id="PS50005">
    <property type="entry name" value="TPR"/>
    <property type="match status" value="1"/>
</dbReference>
<dbReference type="SMART" id="SM00028">
    <property type="entry name" value="TPR"/>
    <property type="match status" value="3"/>
</dbReference>
<dbReference type="Proteomes" id="UP000189670">
    <property type="component" value="Unassembled WGS sequence"/>
</dbReference>
<dbReference type="EMBL" id="ATBP01000206">
    <property type="protein sequence ID" value="ETR71924.1"/>
    <property type="molecule type" value="Genomic_DNA"/>
</dbReference>
<evidence type="ECO:0000256" key="5">
    <source>
        <dbReference type="ARBA" id="ARBA00022679"/>
    </source>
</evidence>
<evidence type="ECO:0000256" key="1">
    <source>
        <dbReference type="ARBA" id="ARBA00004922"/>
    </source>
</evidence>
<proteinExistence type="inferred from homology"/>
<evidence type="ECO:0000259" key="9">
    <source>
        <dbReference type="Pfam" id="PF13844"/>
    </source>
</evidence>
<dbReference type="AlphaFoldDB" id="A0A1V1PAX9"/>
<dbReference type="GO" id="GO:0097363">
    <property type="term" value="F:protein O-acetylglucosaminyltransferase activity"/>
    <property type="evidence" value="ECO:0007669"/>
    <property type="project" value="UniProtKB-EC"/>
</dbReference>
<dbReference type="SUPFAM" id="SSF48452">
    <property type="entry name" value="TPR-like"/>
    <property type="match status" value="1"/>
</dbReference>
<dbReference type="InterPro" id="IPR019734">
    <property type="entry name" value="TPR_rpt"/>
</dbReference>